<dbReference type="Pfam" id="PF05685">
    <property type="entry name" value="Uma2"/>
    <property type="match status" value="1"/>
</dbReference>
<accession>A0A251XCC1</accession>
<dbReference type="InterPro" id="IPR008538">
    <property type="entry name" value="Uma2"/>
</dbReference>
<dbReference type="Gene3D" id="3.90.1570.10">
    <property type="entry name" value="tt1808, chain A"/>
    <property type="match status" value="1"/>
</dbReference>
<dbReference type="SUPFAM" id="SSF52980">
    <property type="entry name" value="Restriction endonuclease-like"/>
    <property type="match status" value="1"/>
</dbReference>
<organism evidence="2 3">
    <name type="scientific">Thioflexithrix psekupsensis</name>
    <dbReference type="NCBI Taxonomy" id="1570016"/>
    <lineage>
        <taxon>Bacteria</taxon>
        <taxon>Pseudomonadati</taxon>
        <taxon>Pseudomonadota</taxon>
        <taxon>Gammaproteobacteria</taxon>
        <taxon>Thiotrichales</taxon>
        <taxon>Thioflexithrix</taxon>
    </lineage>
</organism>
<dbReference type="CDD" id="cd06260">
    <property type="entry name" value="DUF820-like"/>
    <property type="match status" value="1"/>
</dbReference>
<proteinExistence type="predicted"/>
<sequence length="194" mass="22524">MRETKTVLNAIQHNMSREKYLILDQQSDLKHEFYQGEVFAMSGGTFNHATIARNILAQLFAQLRGSPCQPMNSDMRIHTPAGLDTYPDISVYCGEPELTDNQCSLLNPVIIIEVLSPSTRSYDRGDKFMLYRSISVLLDYVLVDSEQVLVEHYRRTENNEWILHEYRDVQESVYLQSIKDHLLLIDMYESVKFP</sequence>
<keyword evidence="3" id="KW-1185">Reference proteome</keyword>
<reference evidence="2 3" key="1">
    <citation type="submission" date="2016-12" db="EMBL/GenBank/DDBJ databases">
        <title>Thioflexothrix psekupsii D3 genome sequencing and assembly.</title>
        <authorList>
            <person name="Fomenkov A."/>
            <person name="Vincze T."/>
            <person name="Grabovich M."/>
            <person name="Anton B.P."/>
            <person name="Dubinina G."/>
            <person name="Orlova M."/>
            <person name="Belousova E."/>
            <person name="Roberts R.J."/>
        </authorList>
    </citation>
    <scope>NUCLEOTIDE SEQUENCE [LARGE SCALE GENOMIC DNA]</scope>
    <source>
        <strain evidence="2">D3</strain>
    </source>
</reference>
<evidence type="ECO:0000259" key="1">
    <source>
        <dbReference type="Pfam" id="PF05685"/>
    </source>
</evidence>
<evidence type="ECO:0000313" key="2">
    <source>
        <dbReference type="EMBL" id="OUD15696.1"/>
    </source>
</evidence>
<name>A0A251XCC1_9GAMM</name>
<gene>
    <name evidence="2" type="ORF">TPSD3_04065</name>
</gene>
<dbReference type="OrthoDB" id="26750at2"/>
<dbReference type="InterPro" id="IPR011335">
    <property type="entry name" value="Restrct_endonuc-II-like"/>
</dbReference>
<protein>
    <recommendedName>
        <fullName evidence="1">Putative restriction endonuclease domain-containing protein</fullName>
    </recommendedName>
</protein>
<dbReference type="EMBL" id="MSLT01000006">
    <property type="protein sequence ID" value="OUD15696.1"/>
    <property type="molecule type" value="Genomic_DNA"/>
</dbReference>
<dbReference type="Proteomes" id="UP000194798">
    <property type="component" value="Unassembled WGS sequence"/>
</dbReference>
<dbReference type="RefSeq" id="WP_086487297.1">
    <property type="nucleotide sequence ID" value="NZ_MSLT01000006.1"/>
</dbReference>
<dbReference type="PANTHER" id="PTHR36558:SF1">
    <property type="entry name" value="RESTRICTION ENDONUCLEASE DOMAIN-CONTAINING PROTEIN-RELATED"/>
    <property type="match status" value="1"/>
</dbReference>
<dbReference type="AlphaFoldDB" id="A0A251XCC1"/>
<dbReference type="PANTHER" id="PTHR36558">
    <property type="entry name" value="GLR1098 PROTEIN"/>
    <property type="match status" value="1"/>
</dbReference>
<feature type="domain" description="Putative restriction endonuclease" evidence="1">
    <location>
        <begin position="18"/>
        <end position="174"/>
    </location>
</feature>
<evidence type="ECO:0000313" key="3">
    <source>
        <dbReference type="Proteomes" id="UP000194798"/>
    </source>
</evidence>
<comment type="caution">
    <text evidence="2">The sequence shown here is derived from an EMBL/GenBank/DDBJ whole genome shotgun (WGS) entry which is preliminary data.</text>
</comment>
<dbReference type="InterPro" id="IPR012296">
    <property type="entry name" value="Nuclease_put_TT1808"/>
</dbReference>